<name>A0ACB0FG58_RANTA</name>
<organism evidence="1 2">
    <name type="scientific">Rangifer tarandus platyrhynchus</name>
    <name type="common">Svalbard reindeer</name>
    <dbReference type="NCBI Taxonomy" id="3082113"/>
    <lineage>
        <taxon>Eukaryota</taxon>
        <taxon>Metazoa</taxon>
        <taxon>Chordata</taxon>
        <taxon>Craniata</taxon>
        <taxon>Vertebrata</taxon>
        <taxon>Euteleostomi</taxon>
        <taxon>Mammalia</taxon>
        <taxon>Eutheria</taxon>
        <taxon>Laurasiatheria</taxon>
        <taxon>Artiodactyla</taxon>
        <taxon>Ruminantia</taxon>
        <taxon>Pecora</taxon>
        <taxon>Cervidae</taxon>
        <taxon>Odocoileinae</taxon>
        <taxon>Rangifer</taxon>
    </lineage>
</organism>
<proteinExistence type="predicted"/>
<reference evidence="1" key="1">
    <citation type="submission" date="2023-05" db="EMBL/GenBank/DDBJ databases">
        <authorList>
            <consortium name="ELIXIR-Norway"/>
        </authorList>
    </citation>
    <scope>NUCLEOTIDE SEQUENCE</scope>
</reference>
<evidence type="ECO:0000313" key="1">
    <source>
        <dbReference type="EMBL" id="CAI9711209.1"/>
    </source>
</evidence>
<dbReference type="Proteomes" id="UP001162501">
    <property type="component" value="Chromosome 6"/>
</dbReference>
<accession>A0ACB0FG58</accession>
<gene>
    <name evidence="1" type="ORF">MRATA1EN3_LOCUS22422</name>
</gene>
<sequence length="85" mass="9494">MMSRTVGGRLMSPAGLLFRNAVWHRLTESKPWEPRELRAGRGGRHRGPAKEDQERIGAQRASGVPQEKEEPDSEGCSQEQARGQL</sequence>
<protein>
    <submittedName>
        <fullName evidence="1">Uncharacterized protein</fullName>
    </submittedName>
</protein>
<dbReference type="EMBL" id="OX596090">
    <property type="protein sequence ID" value="CAI9711209.1"/>
    <property type="molecule type" value="Genomic_DNA"/>
</dbReference>
<evidence type="ECO:0000313" key="2">
    <source>
        <dbReference type="Proteomes" id="UP001162501"/>
    </source>
</evidence>